<name>B5HTY5_STRX2</name>
<dbReference type="AlphaFoldDB" id="B5HTY5"/>
<reference evidence="1" key="1">
    <citation type="submission" date="2009-10" db="EMBL/GenBank/DDBJ databases">
        <title>The genome sequence of Streptomyces sviceus strain ATCC 29083.</title>
        <authorList>
            <consortium name="The Broad Institute Genome Sequencing Platform"/>
            <consortium name="Broad Institute Microbial Sequencing Center"/>
            <person name="Fischbach M."/>
            <person name="Godfrey P."/>
            <person name="Ward D."/>
            <person name="Young S."/>
            <person name="Zeng Q."/>
            <person name="Koehrsen M."/>
            <person name="Alvarado L."/>
            <person name="Berlin A.M."/>
            <person name="Bochicchio J."/>
            <person name="Borenstein D."/>
            <person name="Chapman S.B."/>
            <person name="Chen Z."/>
            <person name="Engels R."/>
            <person name="Freedman E."/>
            <person name="Gellesch M."/>
            <person name="Goldberg J."/>
            <person name="Griggs A."/>
            <person name="Gujja S."/>
            <person name="Heilman E.R."/>
            <person name="Heiman D.I."/>
            <person name="Hepburn T.A."/>
            <person name="Howarth C."/>
            <person name="Jen D."/>
            <person name="Larson L."/>
            <person name="Lewis B."/>
            <person name="Mehta T."/>
            <person name="Park D."/>
            <person name="Pearson M."/>
            <person name="Richards J."/>
            <person name="Roberts A."/>
            <person name="Saif S."/>
            <person name="Shea T.D."/>
            <person name="Shenoy N."/>
            <person name="Sisk P."/>
            <person name="Stolte C."/>
            <person name="Sykes S.N."/>
            <person name="Thomson T."/>
            <person name="Walk T."/>
            <person name="White J."/>
            <person name="Yandava C."/>
            <person name="Straight P."/>
            <person name="Clardy J."/>
            <person name="Hung D."/>
            <person name="Kolter R."/>
            <person name="Mekalanos J."/>
            <person name="Walker S."/>
            <person name="Walsh C.T."/>
            <person name="Wieland-Brown L.C."/>
            <person name="Haas B."/>
            <person name="Nusbaum C."/>
            <person name="Birren B."/>
        </authorList>
    </citation>
    <scope>NUCLEOTIDE SEQUENCE [LARGE SCALE GENOMIC DNA]</scope>
    <source>
        <strain evidence="1">ATCC 29083</strain>
    </source>
</reference>
<evidence type="ECO:0008006" key="3">
    <source>
        <dbReference type="Google" id="ProtNLM"/>
    </source>
</evidence>
<dbReference type="Gene3D" id="2.60.120.620">
    <property type="entry name" value="q2cbj1_9rhob like domain"/>
    <property type="match status" value="1"/>
</dbReference>
<keyword evidence="2" id="KW-1185">Reference proteome</keyword>
<dbReference type="HOGENOM" id="CLU_078728_0_0_11"/>
<dbReference type="GO" id="GO:0051213">
    <property type="term" value="F:dioxygenase activity"/>
    <property type="evidence" value="ECO:0007669"/>
    <property type="project" value="InterPro"/>
</dbReference>
<evidence type="ECO:0000313" key="2">
    <source>
        <dbReference type="Proteomes" id="UP000002785"/>
    </source>
</evidence>
<dbReference type="Pfam" id="PF10014">
    <property type="entry name" value="2OG-Fe_Oxy_2"/>
    <property type="match status" value="1"/>
</dbReference>
<sequence length="251" mass="27889">MGRVMAAAMISAELTGDVALAAIKDLSESGAHLVRHNDFSTLTGVRPADWARFAENWEVLRRDPYMADGGTYRYRRYGQFDLDMETGDLTRLPHGPYRQEADVNKLHGGVDRVYEPLTEAFVGDPVLRNVLVRPAEIFSRVDGTTKWNIKVTPIRTTATKDEAGEPTPEGRHRDGVTFITSLMIGRRNLTGGESAVYAEDGELLVTTTLREPGDILLSDDRRTYHEVTAVRTEDAGEPGHRDVLIMAYTAL</sequence>
<evidence type="ECO:0000313" key="1">
    <source>
        <dbReference type="EMBL" id="EDY56267.1"/>
    </source>
</evidence>
<proteinExistence type="predicted"/>
<accession>B5HTY5</accession>
<dbReference type="Proteomes" id="UP000002785">
    <property type="component" value="Chromosome"/>
</dbReference>
<dbReference type="eggNOG" id="COG4340">
    <property type="taxonomic scope" value="Bacteria"/>
</dbReference>
<gene>
    <name evidence="1" type="ORF">SSEG_09013</name>
</gene>
<protein>
    <recommendedName>
        <fullName evidence="3">2OG-Fe dioxygenase family protein</fullName>
    </recommendedName>
</protein>
<organism evidence="1 2">
    <name type="scientific">Streptomyces sviceus (strain ATCC 29083 / DSM 924 / JCM 4929 / NBRC 13980 / NCIMB 11184 / NRRL 5439 / UC 5370)</name>
    <dbReference type="NCBI Taxonomy" id="463191"/>
    <lineage>
        <taxon>Bacteria</taxon>
        <taxon>Bacillati</taxon>
        <taxon>Actinomycetota</taxon>
        <taxon>Actinomycetes</taxon>
        <taxon>Kitasatosporales</taxon>
        <taxon>Streptomycetaceae</taxon>
        <taxon>Streptomyces</taxon>
    </lineage>
</organism>
<dbReference type="InterPro" id="IPR018724">
    <property type="entry name" value="2OG-Fe_dioxygenase"/>
</dbReference>
<dbReference type="EMBL" id="CM000951">
    <property type="protein sequence ID" value="EDY56267.1"/>
    <property type="molecule type" value="Genomic_DNA"/>
</dbReference>